<comment type="caution">
    <text evidence="3">Lacks conserved residue(s) required for the propagation of feature annotation.</text>
</comment>
<dbReference type="Gene3D" id="3.40.50.2300">
    <property type="match status" value="1"/>
</dbReference>
<dbReference type="PANTHER" id="PTHR43384">
    <property type="entry name" value="SEPTUM SITE-DETERMINING PROTEIN MIND HOMOLOG, CHLOROPLASTIC-RELATED"/>
    <property type="match status" value="1"/>
</dbReference>
<dbReference type="PROSITE" id="PS50110">
    <property type="entry name" value="RESPONSE_REGULATORY"/>
    <property type="match status" value="1"/>
</dbReference>
<dbReference type="GO" id="GO:0005524">
    <property type="term" value="F:ATP binding"/>
    <property type="evidence" value="ECO:0007669"/>
    <property type="project" value="UniProtKB-KW"/>
</dbReference>
<accession>A0A517T7Z1</accession>
<keyword evidence="1" id="KW-0547">Nucleotide-binding</keyword>
<dbReference type="EMBL" id="CP036316">
    <property type="protein sequence ID" value="QDT64470.1"/>
    <property type="molecule type" value="Genomic_DNA"/>
</dbReference>
<dbReference type="KEGG" id="chya:V22_17040"/>
<dbReference type="GO" id="GO:0009898">
    <property type="term" value="C:cytoplasmic side of plasma membrane"/>
    <property type="evidence" value="ECO:0007669"/>
    <property type="project" value="TreeGrafter"/>
</dbReference>
<dbReference type="InterPro" id="IPR050625">
    <property type="entry name" value="ParA/MinD_ATPase"/>
</dbReference>
<dbReference type="InterPro" id="IPR001789">
    <property type="entry name" value="Sig_transdc_resp-reg_receiver"/>
</dbReference>
<keyword evidence="2" id="KW-0067">ATP-binding</keyword>
<gene>
    <name evidence="5" type="ORF">V22_17040</name>
</gene>
<proteinExistence type="predicted"/>
<name>A0A517T7Z1_9PLAN</name>
<dbReference type="InterPro" id="IPR002586">
    <property type="entry name" value="CobQ/CobB/MinD/ParA_Nub-bd_dom"/>
</dbReference>
<reference evidence="5 6" key="1">
    <citation type="submission" date="2019-02" db="EMBL/GenBank/DDBJ databases">
        <title>Deep-cultivation of Planctomycetes and their phenomic and genomic characterization uncovers novel biology.</title>
        <authorList>
            <person name="Wiegand S."/>
            <person name="Jogler M."/>
            <person name="Boedeker C."/>
            <person name="Pinto D."/>
            <person name="Vollmers J."/>
            <person name="Rivas-Marin E."/>
            <person name="Kohn T."/>
            <person name="Peeters S.H."/>
            <person name="Heuer A."/>
            <person name="Rast P."/>
            <person name="Oberbeckmann S."/>
            <person name="Bunk B."/>
            <person name="Jeske O."/>
            <person name="Meyerdierks A."/>
            <person name="Storesund J.E."/>
            <person name="Kallscheuer N."/>
            <person name="Luecker S."/>
            <person name="Lage O.M."/>
            <person name="Pohl T."/>
            <person name="Merkel B.J."/>
            <person name="Hornburger P."/>
            <person name="Mueller R.-W."/>
            <person name="Bruemmer F."/>
            <person name="Labrenz M."/>
            <person name="Spormann A.M."/>
            <person name="Op den Camp H."/>
            <person name="Overmann J."/>
            <person name="Amann R."/>
            <person name="Jetten M.S.M."/>
            <person name="Mascher T."/>
            <person name="Medema M.H."/>
            <person name="Devos D.P."/>
            <person name="Kaster A.-K."/>
            <person name="Ovreas L."/>
            <person name="Rohde M."/>
            <person name="Galperin M.Y."/>
            <person name="Jogler C."/>
        </authorList>
    </citation>
    <scope>NUCLEOTIDE SEQUENCE [LARGE SCALE GENOMIC DNA]</scope>
    <source>
        <strain evidence="5 6">V22</strain>
    </source>
</reference>
<organism evidence="5 6">
    <name type="scientific">Calycomorphotria hydatis</name>
    <dbReference type="NCBI Taxonomy" id="2528027"/>
    <lineage>
        <taxon>Bacteria</taxon>
        <taxon>Pseudomonadati</taxon>
        <taxon>Planctomycetota</taxon>
        <taxon>Planctomycetia</taxon>
        <taxon>Planctomycetales</taxon>
        <taxon>Planctomycetaceae</taxon>
        <taxon>Calycomorphotria</taxon>
    </lineage>
</organism>
<dbReference type="OrthoDB" id="9768734at2"/>
<dbReference type="AlphaFoldDB" id="A0A517T7Z1"/>
<evidence type="ECO:0000313" key="5">
    <source>
        <dbReference type="EMBL" id="QDT64470.1"/>
    </source>
</evidence>
<dbReference type="SUPFAM" id="SSF52540">
    <property type="entry name" value="P-loop containing nucleoside triphosphate hydrolases"/>
    <property type="match status" value="1"/>
</dbReference>
<dbReference type="GO" id="GO:0051782">
    <property type="term" value="P:negative regulation of cell division"/>
    <property type="evidence" value="ECO:0007669"/>
    <property type="project" value="TreeGrafter"/>
</dbReference>
<protein>
    <submittedName>
        <fullName evidence="5">CobQ/CobB/MinD/ParA nucleotide binding domain protein</fullName>
    </submittedName>
</protein>
<dbReference type="RefSeq" id="WP_145261660.1">
    <property type="nucleotide sequence ID" value="NZ_CP036316.1"/>
</dbReference>
<dbReference type="Proteomes" id="UP000319976">
    <property type="component" value="Chromosome"/>
</dbReference>
<evidence type="ECO:0000313" key="6">
    <source>
        <dbReference type="Proteomes" id="UP000319976"/>
    </source>
</evidence>
<feature type="domain" description="Response regulatory" evidence="4">
    <location>
        <begin position="6"/>
        <end position="122"/>
    </location>
</feature>
<dbReference type="InterPro" id="IPR027417">
    <property type="entry name" value="P-loop_NTPase"/>
</dbReference>
<dbReference type="InterPro" id="IPR011006">
    <property type="entry name" value="CheY-like_superfamily"/>
</dbReference>
<dbReference type="GO" id="GO:0000160">
    <property type="term" value="P:phosphorelay signal transduction system"/>
    <property type="evidence" value="ECO:0007669"/>
    <property type="project" value="InterPro"/>
</dbReference>
<dbReference type="Pfam" id="PF01656">
    <property type="entry name" value="CbiA"/>
    <property type="match status" value="1"/>
</dbReference>
<evidence type="ECO:0000259" key="4">
    <source>
        <dbReference type="PROSITE" id="PS50110"/>
    </source>
</evidence>
<sequence length="406" mass="44569">MKSVVRLAIVDPNDSSRSAIKNLLLGIDMVWLEAECSRYEYFSDVVMQTQPDIALVSLDADSSKALALVARLSQDLPNCAILVISNSQEGSLILQAMRNGAKEFLSYPPKLEDFLAALDRIKQQSGAKEGDGRVRGCQVLTVAGVGGGIGCTSMAINLACSLAQNERNAVALLDLDFALGDADVWLDIIPDYTIQDVADNISRLDYSLLKRSLTKHDCGAFLLPRPSQMEANGSINAEDFRRVAALLKATFTHLVIDVSKSYSPLDLAAMEISDAVLMVTQLDLPSLRNVVRLTQFFDQDESLSEKLKIVVNRIGLEDNQISLNKALETIGREIFWEIPNDYATMVESRNNGIPLLMQAPKAKLTRSIEQLAMKFDHAKVEVNGDVDAEKKKSKGLFRFLGSGQKS</sequence>
<dbReference type="PANTHER" id="PTHR43384:SF6">
    <property type="entry name" value="SEPTUM SITE-DETERMINING PROTEIN MIND HOMOLOG, CHLOROPLASTIC"/>
    <property type="match status" value="1"/>
</dbReference>
<keyword evidence="6" id="KW-1185">Reference proteome</keyword>
<dbReference type="GO" id="GO:0005829">
    <property type="term" value="C:cytosol"/>
    <property type="evidence" value="ECO:0007669"/>
    <property type="project" value="TreeGrafter"/>
</dbReference>
<evidence type="ECO:0000256" key="1">
    <source>
        <dbReference type="ARBA" id="ARBA00022741"/>
    </source>
</evidence>
<dbReference type="Gene3D" id="3.40.50.300">
    <property type="entry name" value="P-loop containing nucleotide triphosphate hydrolases"/>
    <property type="match status" value="1"/>
</dbReference>
<evidence type="ECO:0000256" key="2">
    <source>
        <dbReference type="ARBA" id="ARBA00022840"/>
    </source>
</evidence>
<dbReference type="SUPFAM" id="SSF52172">
    <property type="entry name" value="CheY-like"/>
    <property type="match status" value="1"/>
</dbReference>
<evidence type="ECO:0000256" key="3">
    <source>
        <dbReference type="PROSITE-ProRule" id="PRU00169"/>
    </source>
</evidence>
<dbReference type="GO" id="GO:0016887">
    <property type="term" value="F:ATP hydrolysis activity"/>
    <property type="evidence" value="ECO:0007669"/>
    <property type="project" value="TreeGrafter"/>
</dbReference>